<comment type="catalytic activity">
    <reaction evidence="12">
        <text>L-proline(in) + Na(+)(in) = L-proline(out) + Na(+)(out)</text>
        <dbReference type="Rhea" id="RHEA:28967"/>
        <dbReference type="ChEBI" id="CHEBI:29101"/>
        <dbReference type="ChEBI" id="CHEBI:60039"/>
    </reaction>
</comment>
<dbReference type="AlphaFoldDB" id="B1ZRF1"/>
<evidence type="ECO:0000313" key="16">
    <source>
        <dbReference type="Proteomes" id="UP000007013"/>
    </source>
</evidence>
<keyword evidence="10 14" id="KW-0472">Membrane</keyword>
<dbReference type="GO" id="GO:0006814">
    <property type="term" value="P:sodium ion transport"/>
    <property type="evidence" value="ECO:0007669"/>
    <property type="project" value="UniProtKB-KW"/>
</dbReference>
<name>B1ZRF1_OPITP</name>
<keyword evidence="6" id="KW-0769">Symport</keyword>
<dbReference type="PANTHER" id="PTHR48086">
    <property type="entry name" value="SODIUM/PROLINE SYMPORTER-RELATED"/>
    <property type="match status" value="1"/>
</dbReference>
<evidence type="ECO:0000256" key="5">
    <source>
        <dbReference type="ARBA" id="ARBA00022692"/>
    </source>
</evidence>
<feature type="transmembrane region" description="Helical" evidence="14">
    <location>
        <begin position="419"/>
        <end position="441"/>
    </location>
</feature>
<feature type="transmembrane region" description="Helical" evidence="14">
    <location>
        <begin position="283"/>
        <end position="302"/>
    </location>
</feature>
<keyword evidence="11" id="KW-0739">Sodium transport</keyword>
<feature type="transmembrane region" description="Helical" evidence="14">
    <location>
        <begin position="573"/>
        <end position="591"/>
    </location>
</feature>
<feature type="transmembrane region" description="Helical" evidence="14">
    <location>
        <begin position="80"/>
        <end position="99"/>
    </location>
</feature>
<dbReference type="RefSeq" id="WP_012374176.1">
    <property type="nucleotide sequence ID" value="NC_010571.1"/>
</dbReference>
<evidence type="ECO:0000256" key="8">
    <source>
        <dbReference type="ARBA" id="ARBA00023053"/>
    </source>
</evidence>
<keyword evidence="5 14" id="KW-0812">Transmembrane</keyword>
<evidence type="ECO:0000256" key="12">
    <source>
        <dbReference type="ARBA" id="ARBA00033708"/>
    </source>
</evidence>
<feature type="transmembrane region" description="Helical" evidence="14">
    <location>
        <begin position="475"/>
        <end position="494"/>
    </location>
</feature>
<accession>B1ZRF1</accession>
<evidence type="ECO:0000256" key="7">
    <source>
        <dbReference type="ARBA" id="ARBA00022989"/>
    </source>
</evidence>
<keyword evidence="16" id="KW-1185">Reference proteome</keyword>
<evidence type="ECO:0000256" key="4">
    <source>
        <dbReference type="ARBA" id="ARBA00022475"/>
    </source>
</evidence>
<keyword evidence="7 14" id="KW-1133">Transmembrane helix</keyword>
<gene>
    <name evidence="15" type="ordered locus">Oter_1353</name>
</gene>
<feature type="transmembrane region" description="Helical" evidence="14">
    <location>
        <begin position="335"/>
        <end position="356"/>
    </location>
</feature>
<comment type="subcellular location">
    <subcellularLocation>
        <location evidence="1">Cell membrane</location>
        <topology evidence="1">Multi-pass membrane protein</topology>
    </subcellularLocation>
</comment>
<evidence type="ECO:0000256" key="3">
    <source>
        <dbReference type="ARBA" id="ARBA00022448"/>
    </source>
</evidence>
<keyword evidence="8" id="KW-0915">Sodium</keyword>
<evidence type="ECO:0000256" key="1">
    <source>
        <dbReference type="ARBA" id="ARBA00004651"/>
    </source>
</evidence>
<dbReference type="InterPro" id="IPR050277">
    <property type="entry name" value="Sodium:Solute_Symporter"/>
</dbReference>
<organism evidence="15 16">
    <name type="scientific">Opitutus terrae (strain DSM 11246 / JCM 15787 / PB90-1)</name>
    <dbReference type="NCBI Taxonomy" id="452637"/>
    <lineage>
        <taxon>Bacteria</taxon>
        <taxon>Pseudomonadati</taxon>
        <taxon>Verrucomicrobiota</taxon>
        <taxon>Opitutia</taxon>
        <taxon>Opitutales</taxon>
        <taxon>Opitutaceae</taxon>
        <taxon>Opitutus</taxon>
    </lineage>
</organism>
<feature type="transmembrane region" description="Helical" evidence="14">
    <location>
        <begin position="245"/>
        <end position="263"/>
    </location>
</feature>
<evidence type="ECO:0000313" key="15">
    <source>
        <dbReference type="EMBL" id="ACB74638.1"/>
    </source>
</evidence>
<reference evidence="15 16" key="1">
    <citation type="journal article" date="2011" name="J. Bacteriol.">
        <title>Genome sequence of the verrucomicrobium Opitutus terrae PB90-1, an abundant inhabitant of rice paddy soil ecosystems.</title>
        <authorList>
            <person name="van Passel M.W."/>
            <person name="Kant R."/>
            <person name="Palva A."/>
            <person name="Copeland A."/>
            <person name="Lucas S."/>
            <person name="Lapidus A."/>
            <person name="Glavina del Rio T."/>
            <person name="Pitluck S."/>
            <person name="Goltsman E."/>
            <person name="Clum A."/>
            <person name="Sun H."/>
            <person name="Schmutz J."/>
            <person name="Larimer F.W."/>
            <person name="Land M.L."/>
            <person name="Hauser L."/>
            <person name="Kyrpides N."/>
            <person name="Mikhailova N."/>
            <person name="Richardson P.P."/>
            <person name="Janssen P.H."/>
            <person name="de Vos W.M."/>
            <person name="Smidt H."/>
        </authorList>
    </citation>
    <scope>NUCLEOTIDE SEQUENCE [LARGE SCALE GENOMIC DNA]</scope>
    <source>
        <strain evidence="16">DSM 11246 / JCM 15787 / PB90-1</strain>
    </source>
</reference>
<sequence length="679" mass="74405">MRFGSLHLFDLLVVLAYLLAVIWIGRRASAGTNSEEGFFLAGRKLGKLYQFFLNFGNATEPQGAVSTASFVYQQGAPGSWLSFQTVFMNPYFWFMNVWYRRVRLTTLSDLFEDRYASRGLSLFYAIFQILVACVFIGFGNVTAYKIASSLVVKQQVEWTVEDRVSVEGYNQLKQLERTAAQTELTTAQQVELANLRDRNARGELHSYITVLNDVLFYTVFSIVVGTYIVLGGMAAAAVNEGLQSVLIIVFSLLLIPTGLYAIGGWSQLHLKVPPHMFDLFGSGAAEQFSVLSLIGILLVSIVQNSGLSHNMGICGSAKNEFAARSGVSGTYLKRLMIIMWSFAGLIAVAMFGVGGLSDPDATWGAMSNRLLGPGLIGLMLAGVLAGTMSTLAAKALAISSLFVRNVYRQIWPGISQKQGVFYARCTIVAVLALGAISAWLMGDFLSIVNLVLTVNLPFGAAVLLTYFWRRTSVQAVWACVVLSTLTILVIPWTASHLPGVGDNQNLTQMSAAPNGRPAPVYFGRVVRAEADNPASPLIASGGLNRFNLECWILGKAGLDVVHMSPTQRLTAQFFFDALFPFAVLILVSLVTPRTDPQRVAFFYGKMKTPVGDTPELEVATMEETRRNPSRFDHTKLFPRSNWEFTKWDKVDTVGFLICCVISFAIVGLFIGLLRWAASG</sequence>
<evidence type="ECO:0000256" key="11">
    <source>
        <dbReference type="ARBA" id="ARBA00023201"/>
    </source>
</evidence>
<dbReference type="eggNOG" id="COG0591">
    <property type="taxonomic scope" value="Bacteria"/>
</dbReference>
<feature type="transmembrane region" description="Helical" evidence="14">
    <location>
        <begin position="653"/>
        <end position="677"/>
    </location>
</feature>
<dbReference type="EMBL" id="CP001032">
    <property type="protein sequence ID" value="ACB74638.1"/>
    <property type="molecule type" value="Genomic_DNA"/>
</dbReference>
<feature type="transmembrane region" description="Helical" evidence="14">
    <location>
        <begin position="214"/>
        <end position="238"/>
    </location>
</feature>
<dbReference type="KEGG" id="ote:Oter_1353"/>
<feature type="transmembrane region" description="Helical" evidence="14">
    <location>
        <begin position="120"/>
        <end position="141"/>
    </location>
</feature>
<feature type="transmembrane region" description="Helical" evidence="14">
    <location>
        <begin position="376"/>
        <end position="398"/>
    </location>
</feature>
<evidence type="ECO:0000256" key="10">
    <source>
        <dbReference type="ARBA" id="ARBA00023136"/>
    </source>
</evidence>
<protein>
    <submittedName>
        <fullName evidence="15">Na+/solute symporter</fullName>
    </submittedName>
</protein>
<dbReference type="GO" id="GO:0015293">
    <property type="term" value="F:symporter activity"/>
    <property type="evidence" value="ECO:0007669"/>
    <property type="project" value="UniProtKB-KW"/>
</dbReference>
<dbReference type="OrthoDB" id="175453at2"/>
<dbReference type="InterPro" id="IPR001734">
    <property type="entry name" value="Na/solute_symporter"/>
</dbReference>
<dbReference type="Gene3D" id="1.20.1730.10">
    <property type="entry name" value="Sodium/glucose cotransporter"/>
    <property type="match status" value="1"/>
</dbReference>
<dbReference type="Proteomes" id="UP000007013">
    <property type="component" value="Chromosome"/>
</dbReference>
<dbReference type="InterPro" id="IPR038377">
    <property type="entry name" value="Na/Glc_symporter_sf"/>
</dbReference>
<evidence type="ECO:0000256" key="9">
    <source>
        <dbReference type="ARBA" id="ARBA00023065"/>
    </source>
</evidence>
<feature type="transmembrane region" description="Helical" evidence="14">
    <location>
        <begin position="7"/>
        <end position="25"/>
    </location>
</feature>
<keyword evidence="3" id="KW-0813">Transport</keyword>
<dbReference type="STRING" id="452637.Oter_1353"/>
<keyword evidence="4" id="KW-1003">Cell membrane</keyword>
<evidence type="ECO:0000256" key="13">
    <source>
        <dbReference type="RuleBase" id="RU362091"/>
    </source>
</evidence>
<comment type="similarity">
    <text evidence="2 13">Belongs to the sodium:solute symporter (SSF) (TC 2.A.21) family.</text>
</comment>
<feature type="transmembrane region" description="Helical" evidence="14">
    <location>
        <begin position="447"/>
        <end position="468"/>
    </location>
</feature>
<dbReference type="PANTHER" id="PTHR48086:SF3">
    <property type="entry name" value="SODIUM_PROLINE SYMPORTER"/>
    <property type="match status" value="1"/>
</dbReference>
<dbReference type="PROSITE" id="PS50283">
    <property type="entry name" value="NA_SOLUT_SYMP_3"/>
    <property type="match status" value="1"/>
</dbReference>
<evidence type="ECO:0000256" key="2">
    <source>
        <dbReference type="ARBA" id="ARBA00006434"/>
    </source>
</evidence>
<dbReference type="Pfam" id="PF00474">
    <property type="entry name" value="SSF"/>
    <property type="match status" value="1"/>
</dbReference>
<dbReference type="GO" id="GO:0005886">
    <property type="term" value="C:plasma membrane"/>
    <property type="evidence" value="ECO:0007669"/>
    <property type="project" value="UniProtKB-SubCell"/>
</dbReference>
<evidence type="ECO:0000256" key="14">
    <source>
        <dbReference type="SAM" id="Phobius"/>
    </source>
</evidence>
<dbReference type="HOGENOM" id="CLU_404826_0_0_0"/>
<proteinExistence type="inferred from homology"/>
<evidence type="ECO:0000256" key="6">
    <source>
        <dbReference type="ARBA" id="ARBA00022847"/>
    </source>
</evidence>
<keyword evidence="9" id="KW-0406">Ion transport</keyword>